<evidence type="ECO:0000259" key="9">
    <source>
        <dbReference type="Pfam" id="PF02878"/>
    </source>
</evidence>
<dbReference type="PANTHER" id="PTHR43771:SF1">
    <property type="entry name" value="PHOSPHOMANNOMUTASE"/>
    <property type="match status" value="1"/>
</dbReference>
<dbReference type="NCBIfam" id="TIGR03990">
    <property type="entry name" value="Arch_GlmM"/>
    <property type="match status" value="1"/>
</dbReference>
<dbReference type="OrthoDB" id="10363at2157"/>
<feature type="domain" description="Alpha-D-phosphohexomutase alpha/beta/alpha" evidence="9">
    <location>
        <begin position="5"/>
        <end position="131"/>
    </location>
</feature>
<dbReference type="InterPro" id="IPR005845">
    <property type="entry name" value="A-D-PHexomutase_a/b/a-II"/>
</dbReference>
<feature type="domain" description="Alpha-D-phosphohexomutase alpha/beta/alpha" evidence="10">
    <location>
        <begin position="154"/>
        <end position="253"/>
    </location>
</feature>
<dbReference type="Pfam" id="PF02880">
    <property type="entry name" value="PGM_PMM_III"/>
    <property type="match status" value="1"/>
</dbReference>
<dbReference type="InterPro" id="IPR036900">
    <property type="entry name" value="A-D-PHexomutase_C_sf"/>
</dbReference>
<keyword evidence="4 7" id="KW-0479">Metal-binding</keyword>
<dbReference type="Gene3D" id="3.40.120.10">
    <property type="entry name" value="Alpha-D-Glucose-1,6-Bisphosphate, subunit A, domain 3"/>
    <property type="match status" value="3"/>
</dbReference>
<dbReference type="InterPro" id="IPR005843">
    <property type="entry name" value="A-D-PHexomutase_C"/>
</dbReference>
<dbReference type="Proteomes" id="UP000192050">
    <property type="component" value="Chromosome"/>
</dbReference>
<evidence type="ECO:0000256" key="2">
    <source>
        <dbReference type="ARBA" id="ARBA00010231"/>
    </source>
</evidence>
<dbReference type="FunFam" id="3.40.120.10:FF:000003">
    <property type="entry name" value="Phosphoglucosamine mutase"/>
    <property type="match status" value="1"/>
</dbReference>
<evidence type="ECO:0000256" key="3">
    <source>
        <dbReference type="ARBA" id="ARBA00022553"/>
    </source>
</evidence>
<keyword evidence="13" id="KW-1185">Reference proteome</keyword>
<organism evidence="12 13">
    <name type="scientific">Ferroplasma acidiphilum</name>
    <dbReference type="NCBI Taxonomy" id="74969"/>
    <lineage>
        <taxon>Archaea</taxon>
        <taxon>Methanobacteriati</taxon>
        <taxon>Thermoplasmatota</taxon>
        <taxon>Thermoplasmata</taxon>
        <taxon>Thermoplasmatales</taxon>
        <taxon>Ferroplasmaceae</taxon>
        <taxon>Ferroplasma</taxon>
    </lineage>
</organism>
<comment type="similarity">
    <text evidence="2 7">Belongs to the phosphohexose mutase family.</text>
</comment>
<protein>
    <submittedName>
        <fullName evidence="12">Phosphoglucomutase/phosphomannomutase</fullName>
    </submittedName>
</protein>
<dbReference type="Pfam" id="PF00408">
    <property type="entry name" value="PGM_PMM_IV"/>
    <property type="match status" value="1"/>
</dbReference>
<dbReference type="GO" id="GO:0008966">
    <property type="term" value="F:phosphoglucosamine mutase activity"/>
    <property type="evidence" value="ECO:0007669"/>
    <property type="project" value="InterPro"/>
</dbReference>
<dbReference type="AlphaFoldDB" id="A0A1V0N2Y9"/>
<evidence type="ECO:0000256" key="7">
    <source>
        <dbReference type="RuleBase" id="RU004326"/>
    </source>
</evidence>
<dbReference type="Pfam" id="PF02878">
    <property type="entry name" value="PGM_PMM_I"/>
    <property type="match status" value="1"/>
</dbReference>
<proteinExistence type="inferred from homology"/>
<evidence type="ECO:0000313" key="12">
    <source>
        <dbReference type="EMBL" id="ARD84513.1"/>
    </source>
</evidence>
<reference evidence="12 13" key="1">
    <citation type="submission" date="2011-10" db="EMBL/GenBank/DDBJ databases">
        <title>Metabolic and evolutionary patterns in the extreme acidophile Ferroplasma acidiphilum.</title>
        <authorList>
            <person name="Golyshina O.V."/>
            <person name="Kozyavkin S.A."/>
            <person name="Tatusov R.L."/>
            <person name="Slesarev A.I."/>
            <person name="Golyshin P.N."/>
        </authorList>
    </citation>
    <scope>NUCLEOTIDE SEQUENCE [LARGE SCALE GENOMIC DNA]</scope>
    <source>
        <strain evidence="13">Y</strain>
    </source>
</reference>
<name>A0A1V0N2Y9_9ARCH</name>
<keyword evidence="6" id="KW-0413">Isomerase</keyword>
<dbReference type="EMBL" id="CP015363">
    <property type="protein sequence ID" value="ARD84513.1"/>
    <property type="molecule type" value="Genomic_DNA"/>
</dbReference>
<dbReference type="STRING" id="74969.FAD_0602"/>
<dbReference type="GO" id="GO:0000287">
    <property type="term" value="F:magnesium ion binding"/>
    <property type="evidence" value="ECO:0007669"/>
    <property type="project" value="InterPro"/>
</dbReference>
<evidence type="ECO:0000256" key="4">
    <source>
        <dbReference type="ARBA" id="ARBA00022723"/>
    </source>
</evidence>
<accession>A0A1V0N2Y9</accession>
<comment type="cofactor">
    <cofactor evidence="1">
        <name>Mg(2+)</name>
        <dbReference type="ChEBI" id="CHEBI:18420"/>
    </cofactor>
</comment>
<dbReference type="InterPro" id="IPR016066">
    <property type="entry name" value="A-D-PHexomutase_CS"/>
</dbReference>
<dbReference type="SUPFAM" id="SSF53738">
    <property type="entry name" value="Phosphoglucomutase, first 3 domains"/>
    <property type="match status" value="3"/>
</dbReference>
<evidence type="ECO:0000313" key="13">
    <source>
        <dbReference type="Proteomes" id="UP000192050"/>
    </source>
</evidence>
<evidence type="ECO:0000259" key="11">
    <source>
        <dbReference type="Pfam" id="PF02880"/>
    </source>
</evidence>
<keyword evidence="3" id="KW-0597">Phosphoprotein</keyword>
<dbReference type="RefSeq" id="WP_081141718.1">
    <property type="nucleotide sequence ID" value="NZ_CP015363.1"/>
</dbReference>
<feature type="domain" description="Alpha-D-phosphohexomutase alpha/beta/alpha" evidence="11">
    <location>
        <begin position="257"/>
        <end position="363"/>
    </location>
</feature>
<keyword evidence="5 7" id="KW-0460">Magnesium</keyword>
<dbReference type="PROSITE" id="PS00710">
    <property type="entry name" value="PGM_PMM"/>
    <property type="match status" value="1"/>
</dbReference>
<dbReference type="InterPro" id="IPR005846">
    <property type="entry name" value="A-D-PHexomutase_a/b/a-III"/>
</dbReference>
<dbReference type="Gene3D" id="3.30.310.50">
    <property type="entry name" value="Alpha-D-phosphohexomutase, C-terminal domain"/>
    <property type="match status" value="1"/>
</dbReference>
<dbReference type="InterPro" id="IPR005841">
    <property type="entry name" value="Alpha-D-phosphohexomutase_SF"/>
</dbReference>
<evidence type="ECO:0000256" key="6">
    <source>
        <dbReference type="ARBA" id="ARBA00023235"/>
    </source>
</evidence>
<evidence type="ECO:0000256" key="1">
    <source>
        <dbReference type="ARBA" id="ARBA00001946"/>
    </source>
</evidence>
<dbReference type="SUPFAM" id="SSF55957">
    <property type="entry name" value="Phosphoglucomutase, C-terminal domain"/>
    <property type="match status" value="1"/>
</dbReference>
<gene>
    <name evidence="12" type="ORF">FAD_0602</name>
</gene>
<evidence type="ECO:0000256" key="5">
    <source>
        <dbReference type="ARBA" id="ARBA00022842"/>
    </source>
</evidence>
<dbReference type="GeneID" id="31676106"/>
<evidence type="ECO:0000259" key="8">
    <source>
        <dbReference type="Pfam" id="PF00408"/>
    </source>
</evidence>
<dbReference type="CDD" id="cd03087">
    <property type="entry name" value="PGM_like1"/>
    <property type="match status" value="1"/>
</dbReference>
<dbReference type="PANTHER" id="PTHR43771">
    <property type="entry name" value="PHOSPHOMANNOMUTASE"/>
    <property type="match status" value="1"/>
</dbReference>
<feature type="domain" description="Alpha-D-phosphohexomutase C-terminal" evidence="8">
    <location>
        <begin position="372"/>
        <end position="436"/>
    </location>
</feature>
<sequence length="446" mass="48732">MKQPELFGTNGIRGVPNEDLTTDLAMGIGKAIGTFFNGGKIAIAKDTRISGDMFMLAVASSIMSTGSDVIYVGELPTPGLQYYCKSKGIPGVMITASHNPPQYNGIKAIDKDGTEIDEESEIKIEDIYNGKLFKQASWEKIGTYNYDSTAIGLYMDSIVSMVDEKAIKERRLNVVIDTGNGASYYTSPTILAKLNCHVVSLNANPDGKFSSRNSEPKPENLVDLISVMKTGKFDLGIAHDGDADRCVFIDEKGNYIDGDKSLALIVKHTIQKGDIVVTPVSSSDALENICREKGAKLISTRVGAPIVARAMIDNNASIGGEENGGIIYGKHQFCRDGAMTMALMLNLLTHENKTVSSLLEEIPDYTMAKSSVARKKSWGEIKKLLMENFSGKKMDFTDGVKIFDEDGWTLIRPSGTEKIIRIFSESPSKSLAEEYNKTYMDFLANL</sequence>
<dbReference type="Pfam" id="PF02879">
    <property type="entry name" value="PGM_PMM_II"/>
    <property type="match status" value="1"/>
</dbReference>
<dbReference type="InterPro" id="IPR016055">
    <property type="entry name" value="A-D-PHexomutase_a/b/a-I/II/III"/>
</dbReference>
<evidence type="ECO:0000259" key="10">
    <source>
        <dbReference type="Pfam" id="PF02879"/>
    </source>
</evidence>
<dbReference type="InterPro" id="IPR024086">
    <property type="entry name" value="GlmM_arc-type"/>
</dbReference>
<dbReference type="PRINTS" id="PR00509">
    <property type="entry name" value="PGMPMM"/>
</dbReference>
<dbReference type="KEGG" id="fai:FAD_0602"/>
<dbReference type="FunFam" id="3.40.120.10:FF:000001">
    <property type="entry name" value="Phosphoglucosamine mutase"/>
    <property type="match status" value="1"/>
</dbReference>
<dbReference type="InterPro" id="IPR005844">
    <property type="entry name" value="A-D-PHexomutase_a/b/a-I"/>
</dbReference>
<dbReference type="GO" id="GO:0005975">
    <property type="term" value="P:carbohydrate metabolic process"/>
    <property type="evidence" value="ECO:0007669"/>
    <property type="project" value="InterPro"/>
</dbReference>